<reference evidence="8 9" key="1">
    <citation type="submission" date="2018-10" db="EMBL/GenBank/DDBJ databases">
        <title>Genomic Encyclopedia of Archaeal and Bacterial Type Strains, Phase II (KMG-II): from individual species to whole genera.</title>
        <authorList>
            <person name="Goeker M."/>
        </authorList>
    </citation>
    <scope>NUCLEOTIDE SEQUENCE [LARGE SCALE GENOMIC DNA]</scope>
    <source>
        <strain evidence="8 9">DSM 18602</strain>
    </source>
</reference>
<protein>
    <submittedName>
        <fullName evidence="8">Putative outer membrane starch-binding protein</fullName>
    </submittedName>
</protein>
<dbReference type="Pfam" id="PF07980">
    <property type="entry name" value="SusD_RagB"/>
    <property type="match status" value="1"/>
</dbReference>
<dbReference type="InterPro" id="IPR012944">
    <property type="entry name" value="SusD_RagB_dom"/>
</dbReference>
<comment type="caution">
    <text evidence="8">The sequence shown here is derived from an EMBL/GenBank/DDBJ whole genome shotgun (WGS) entry which is preliminary data.</text>
</comment>
<name>A0A495J4Y4_9SPHI</name>
<gene>
    <name evidence="8" type="ORF">BDD43_4235</name>
</gene>
<dbReference type="EMBL" id="RBKU01000001">
    <property type="protein sequence ID" value="RKR84017.1"/>
    <property type="molecule type" value="Genomic_DNA"/>
</dbReference>
<dbReference type="SUPFAM" id="SSF48452">
    <property type="entry name" value="TPR-like"/>
    <property type="match status" value="1"/>
</dbReference>
<evidence type="ECO:0000313" key="9">
    <source>
        <dbReference type="Proteomes" id="UP000268007"/>
    </source>
</evidence>
<feature type="domain" description="SusD-like N-terminal" evidence="7">
    <location>
        <begin position="91"/>
        <end position="226"/>
    </location>
</feature>
<keyword evidence="3" id="KW-0732">Signal</keyword>
<evidence type="ECO:0000259" key="7">
    <source>
        <dbReference type="Pfam" id="PF14322"/>
    </source>
</evidence>
<sequence>MKKIIYSYFALVLLLNAGCKKFLKEQPYSVVSTENFYKTPADAELAITGVYDILNSPDVQGQGNQPMWGRSMEYLTSMGCDELIGDPGLLSTDVNFLALSNYTYTSENTLLWYTYFALYAGINRANLIIERVPAISMDATRKKTIVAEAYFMRGLFYSYLGWLWGGVPLADSSIVDSKSPRATMKEIMDRAEFNFKYAYNNLPARNTITGRVNKYTAAAFLTKLYLYIASCKENNVGQGLNFPLNSFDWVDKDSAYQLALQYAKDAYSNSGYKLIRPFNYLFLAATETTARDEHMMIVQAGAGGNQEYIVFTYLAGPTGNATVNSGTYGWVRPVKEGYLRFNTNDGRRALSFSGSIPSNAASTVINGYTYYTPAAIATNLSNICINKWREDDPVSKRNRGIPSWAGETDYGILRFADIILMYAEARFKTGDEAGARSLLREIRLRACNDNVTQVNAITTAYLKTDFMQELLDERSRELLCEGWRRFDLIRTNKLQTVVAGLDEAVMFPREDVPSLKSNFKPYKIWYPIPSRDLATNPNLIQNPGY</sequence>
<comment type="subcellular location">
    <subcellularLocation>
        <location evidence="1">Cell outer membrane</location>
    </subcellularLocation>
</comment>
<evidence type="ECO:0000256" key="3">
    <source>
        <dbReference type="ARBA" id="ARBA00022729"/>
    </source>
</evidence>
<organism evidence="8 9">
    <name type="scientific">Mucilaginibacter gracilis</name>
    <dbReference type="NCBI Taxonomy" id="423350"/>
    <lineage>
        <taxon>Bacteria</taxon>
        <taxon>Pseudomonadati</taxon>
        <taxon>Bacteroidota</taxon>
        <taxon>Sphingobacteriia</taxon>
        <taxon>Sphingobacteriales</taxon>
        <taxon>Sphingobacteriaceae</taxon>
        <taxon>Mucilaginibacter</taxon>
    </lineage>
</organism>
<evidence type="ECO:0000256" key="2">
    <source>
        <dbReference type="ARBA" id="ARBA00006275"/>
    </source>
</evidence>
<keyword evidence="5" id="KW-0998">Cell outer membrane</keyword>
<evidence type="ECO:0000256" key="4">
    <source>
        <dbReference type="ARBA" id="ARBA00023136"/>
    </source>
</evidence>
<evidence type="ECO:0000256" key="5">
    <source>
        <dbReference type="ARBA" id="ARBA00023237"/>
    </source>
</evidence>
<dbReference type="Gene3D" id="1.25.40.390">
    <property type="match status" value="1"/>
</dbReference>
<dbReference type="Pfam" id="PF14322">
    <property type="entry name" value="SusD-like_3"/>
    <property type="match status" value="1"/>
</dbReference>
<accession>A0A495J4Y4</accession>
<keyword evidence="9" id="KW-1185">Reference proteome</keyword>
<keyword evidence="4" id="KW-0472">Membrane</keyword>
<comment type="similarity">
    <text evidence="2">Belongs to the SusD family.</text>
</comment>
<feature type="domain" description="RagB/SusD" evidence="6">
    <location>
        <begin position="363"/>
        <end position="545"/>
    </location>
</feature>
<dbReference type="RefSeq" id="WP_121199449.1">
    <property type="nucleotide sequence ID" value="NZ_RBKU01000001.1"/>
</dbReference>
<dbReference type="GO" id="GO:0009279">
    <property type="term" value="C:cell outer membrane"/>
    <property type="evidence" value="ECO:0007669"/>
    <property type="project" value="UniProtKB-SubCell"/>
</dbReference>
<dbReference type="Proteomes" id="UP000268007">
    <property type="component" value="Unassembled WGS sequence"/>
</dbReference>
<evidence type="ECO:0000313" key="8">
    <source>
        <dbReference type="EMBL" id="RKR84017.1"/>
    </source>
</evidence>
<dbReference type="OrthoDB" id="5694214at2"/>
<evidence type="ECO:0000259" key="6">
    <source>
        <dbReference type="Pfam" id="PF07980"/>
    </source>
</evidence>
<evidence type="ECO:0000256" key="1">
    <source>
        <dbReference type="ARBA" id="ARBA00004442"/>
    </source>
</evidence>
<dbReference type="InterPro" id="IPR033985">
    <property type="entry name" value="SusD-like_N"/>
</dbReference>
<dbReference type="InterPro" id="IPR011990">
    <property type="entry name" value="TPR-like_helical_dom_sf"/>
</dbReference>
<proteinExistence type="inferred from homology"/>
<dbReference type="AlphaFoldDB" id="A0A495J4Y4"/>